<gene>
    <name evidence="2" type="ORF">SYV04_31310</name>
</gene>
<proteinExistence type="predicted"/>
<dbReference type="Proteomes" id="UP001291309">
    <property type="component" value="Unassembled WGS sequence"/>
</dbReference>
<dbReference type="Pfam" id="PF20093">
    <property type="entry name" value="DUF6484"/>
    <property type="match status" value="1"/>
</dbReference>
<dbReference type="EMBL" id="JAXIVS010000012">
    <property type="protein sequence ID" value="MDY7230920.1"/>
    <property type="molecule type" value="Genomic_DNA"/>
</dbReference>
<reference evidence="2 3" key="1">
    <citation type="submission" date="2023-12" db="EMBL/GenBank/DDBJ databases">
        <title>the genome sequence of Hyalangium sp. s54d21.</title>
        <authorList>
            <person name="Zhang X."/>
        </authorList>
    </citation>
    <scope>NUCLEOTIDE SEQUENCE [LARGE SCALE GENOMIC DNA]</scope>
    <source>
        <strain evidence="3">s54d21</strain>
    </source>
</reference>
<evidence type="ECO:0000313" key="3">
    <source>
        <dbReference type="Proteomes" id="UP001291309"/>
    </source>
</evidence>
<accession>A0ABU5HFT1</accession>
<dbReference type="RefSeq" id="WP_321549630.1">
    <property type="nucleotide sequence ID" value="NZ_JAXIVS010000012.1"/>
</dbReference>
<organism evidence="2 3">
    <name type="scientific">Hyalangium rubrum</name>
    <dbReference type="NCBI Taxonomy" id="3103134"/>
    <lineage>
        <taxon>Bacteria</taxon>
        <taxon>Pseudomonadati</taxon>
        <taxon>Myxococcota</taxon>
        <taxon>Myxococcia</taxon>
        <taxon>Myxococcales</taxon>
        <taxon>Cystobacterineae</taxon>
        <taxon>Archangiaceae</taxon>
        <taxon>Hyalangium</taxon>
    </lineage>
</organism>
<dbReference type="InterPro" id="IPR045506">
    <property type="entry name" value="DUF6484"/>
</dbReference>
<comment type="caution">
    <text evidence="2">The sequence shown here is derived from an EMBL/GenBank/DDBJ whole genome shotgun (WGS) entry which is preliminary data.</text>
</comment>
<feature type="domain" description="DUF6484" evidence="1">
    <location>
        <begin position="28"/>
        <end position="92"/>
    </location>
</feature>
<keyword evidence="3" id="KW-1185">Reference proteome</keyword>
<protein>
    <submittedName>
        <fullName evidence="2">DUF6484 domain-containing protein</fullName>
    </submittedName>
</protein>
<name>A0ABU5HFT1_9BACT</name>
<sequence>MNSLGNPTTHLLPAPSEQPERIWGSRAGWLTGTDGTGGLLVDFPGNSTGPITARLATAIDAQALKTAITNHQKVILLFESGDPRLPFIMAFIQESSPSPLVDALLEEPPKAPPALRVETRVDGRQVVIEGKDEIVLQCGEASITLRRNGKIVIRGTQIESCARGRIRIKGGSVEIN</sequence>
<evidence type="ECO:0000313" key="2">
    <source>
        <dbReference type="EMBL" id="MDY7230920.1"/>
    </source>
</evidence>
<evidence type="ECO:0000259" key="1">
    <source>
        <dbReference type="Pfam" id="PF20093"/>
    </source>
</evidence>